<keyword evidence="2" id="KW-1185">Reference proteome</keyword>
<name>A0A920CFD2_9BACL</name>
<dbReference type="Proteomes" id="UP000681162">
    <property type="component" value="Unassembled WGS sequence"/>
</dbReference>
<sequence>MSENVFKVSSKSSVNALAGAVAGFIRDGKVKLELQAVGAAAVNQALKAVAVARGYVSSQGINLTCIPAFVDVVIEGEQRTAMKLIVESESH</sequence>
<dbReference type="GO" id="GO:0003676">
    <property type="term" value="F:nucleic acid binding"/>
    <property type="evidence" value="ECO:0007669"/>
    <property type="project" value="InterPro"/>
</dbReference>
<comment type="caution">
    <text evidence="1">The sequence shown here is derived from an EMBL/GenBank/DDBJ whole genome shotgun (WGS) entry which is preliminary data.</text>
</comment>
<evidence type="ECO:0000313" key="1">
    <source>
        <dbReference type="EMBL" id="GIO38066.1"/>
    </source>
</evidence>
<dbReference type="AlphaFoldDB" id="A0A920CFD2"/>
<dbReference type="PANTHER" id="PTHR35331">
    <property type="entry name" value="STAGE V SPORULATION PROTEIN S"/>
    <property type="match status" value="1"/>
</dbReference>
<evidence type="ECO:0000313" key="2">
    <source>
        <dbReference type="Proteomes" id="UP000681162"/>
    </source>
</evidence>
<protein>
    <submittedName>
        <fullName evidence="1">Stage V sporulation protein S</fullName>
    </submittedName>
</protein>
<dbReference type="Gene3D" id="3.30.110.20">
    <property type="entry name" value="Alba-like domain"/>
    <property type="match status" value="1"/>
</dbReference>
<dbReference type="RefSeq" id="WP_036714833.1">
    <property type="nucleotide sequence ID" value="NZ_BORR01000010.1"/>
</dbReference>
<proteinExistence type="predicted"/>
<reference evidence="1 2" key="1">
    <citation type="submission" date="2021-03" db="EMBL/GenBank/DDBJ databases">
        <title>Antimicrobial resistance genes in bacteria isolated from Japanese honey, and their potential for conferring macrolide and lincosamide resistance in the American foulbrood pathogen Paenibacillus larvae.</title>
        <authorList>
            <person name="Okamoto M."/>
            <person name="Kumagai M."/>
            <person name="Kanamori H."/>
            <person name="Takamatsu D."/>
        </authorList>
    </citation>
    <scope>NUCLEOTIDE SEQUENCE [LARGE SCALE GENOMIC DNA]</scope>
    <source>
        <strain evidence="1 2">J41TS12</strain>
    </source>
</reference>
<dbReference type="EMBL" id="BORR01000010">
    <property type="protein sequence ID" value="GIO38066.1"/>
    <property type="molecule type" value="Genomic_DNA"/>
</dbReference>
<dbReference type="InterPro" id="IPR007347">
    <property type="entry name" value="SpoVS"/>
</dbReference>
<organism evidence="1 2">
    <name type="scientific">Paenibacillus antibioticophila</name>
    <dbReference type="NCBI Taxonomy" id="1274374"/>
    <lineage>
        <taxon>Bacteria</taxon>
        <taxon>Bacillati</taxon>
        <taxon>Bacillota</taxon>
        <taxon>Bacilli</taxon>
        <taxon>Bacillales</taxon>
        <taxon>Paenibacillaceae</taxon>
        <taxon>Paenibacillus</taxon>
    </lineage>
</organism>
<dbReference type="Pfam" id="PF04232">
    <property type="entry name" value="SpoVS"/>
    <property type="match status" value="1"/>
</dbReference>
<dbReference type="InterPro" id="IPR036882">
    <property type="entry name" value="Alba-like_dom_sf"/>
</dbReference>
<accession>A0A920CFD2</accession>
<dbReference type="PANTHER" id="PTHR35331:SF1">
    <property type="entry name" value="STAGE V SPORULATION PROTEIN S"/>
    <property type="match status" value="1"/>
</dbReference>
<gene>
    <name evidence="1" type="ORF">J41TS12_29270</name>
</gene>